<dbReference type="GO" id="GO:0015159">
    <property type="term" value="F:polysaccharide transmembrane transporter activity"/>
    <property type="evidence" value="ECO:0007669"/>
    <property type="project" value="InterPro"/>
</dbReference>
<feature type="domain" description="SLBB" evidence="19">
    <location>
        <begin position="682"/>
        <end position="751"/>
    </location>
</feature>
<evidence type="ECO:0000256" key="1">
    <source>
        <dbReference type="ARBA" id="ARBA00004571"/>
    </source>
</evidence>
<feature type="signal peptide" evidence="16">
    <location>
        <begin position="1"/>
        <end position="27"/>
    </location>
</feature>
<proteinExistence type="inferred from homology"/>
<dbReference type="PANTHER" id="PTHR33619">
    <property type="entry name" value="POLYSACCHARIDE EXPORT PROTEIN GFCE-RELATED"/>
    <property type="match status" value="1"/>
</dbReference>
<dbReference type="Pfam" id="PF02563">
    <property type="entry name" value="Poly_export"/>
    <property type="match status" value="1"/>
</dbReference>
<feature type="region of interest" description="Disordered" evidence="15">
    <location>
        <begin position="475"/>
        <end position="505"/>
    </location>
</feature>
<feature type="domain" description="SLBB" evidence="19">
    <location>
        <begin position="218"/>
        <end position="295"/>
    </location>
</feature>
<evidence type="ECO:0000256" key="5">
    <source>
        <dbReference type="ARBA" id="ARBA00022597"/>
    </source>
</evidence>
<feature type="domain" description="Soluble ligand binding" evidence="18">
    <location>
        <begin position="588"/>
        <end position="623"/>
    </location>
</feature>
<protein>
    <recommendedName>
        <fullName evidence="22">Polysaccharide export protein</fullName>
    </recommendedName>
</protein>
<keyword evidence="21" id="KW-1185">Reference proteome</keyword>
<feature type="chain" id="PRO_5015547133" description="Polysaccharide export protein" evidence="16">
    <location>
        <begin position="28"/>
        <end position="919"/>
    </location>
</feature>
<dbReference type="InterPro" id="IPR054765">
    <property type="entry name" value="SLBB_dom"/>
</dbReference>
<accession>A0A2S7UZQ6</accession>
<evidence type="ECO:0000256" key="15">
    <source>
        <dbReference type="SAM" id="MobiDB-lite"/>
    </source>
</evidence>
<name>A0A2S7UZQ6_9GAMM</name>
<gene>
    <name evidence="20" type="ORF">BTO11_14620</name>
</gene>
<keyword evidence="8" id="KW-0625">Polysaccharide transport</keyword>
<evidence type="ECO:0000313" key="20">
    <source>
        <dbReference type="EMBL" id="PQJ54761.1"/>
    </source>
</evidence>
<dbReference type="Pfam" id="PF22461">
    <property type="entry name" value="SLBB_2"/>
    <property type="match status" value="2"/>
</dbReference>
<keyword evidence="10" id="KW-0626">Porin</keyword>
<feature type="domain" description="Polysaccharide export protein N-terminal" evidence="17">
    <location>
        <begin position="139"/>
        <end position="200"/>
    </location>
</feature>
<comment type="caution">
    <text evidence="20">The sequence shown here is derived from an EMBL/GenBank/DDBJ whole genome shotgun (WGS) entry which is preliminary data.</text>
</comment>
<evidence type="ECO:0000256" key="6">
    <source>
        <dbReference type="ARBA" id="ARBA00022692"/>
    </source>
</evidence>
<evidence type="ECO:0000256" key="2">
    <source>
        <dbReference type="ARBA" id="ARBA00009450"/>
    </source>
</evidence>
<keyword evidence="4" id="KW-1134">Transmembrane beta strand</keyword>
<dbReference type="Pfam" id="PF10531">
    <property type="entry name" value="SLBB"/>
    <property type="match status" value="2"/>
</dbReference>
<evidence type="ECO:0000259" key="17">
    <source>
        <dbReference type="Pfam" id="PF02563"/>
    </source>
</evidence>
<keyword evidence="14" id="KW-0449">Lipoprotein</keyword>
<evidence type="ECO:0000256" key="4">
    <source>
        <dbReference type="ARBA" id="ARBA00022452"/>
    </source>
</evidence>
<evidence type="ECO:0000256" key="3">
    <source>
        <dbReference type="ARBA" id="ARBA00022448"/>
    </source>
</evidence>
<keyword evidence="11" id="KW-0472">Membrane</keyword>
<sequence length="919" mass="101218">MFNCRKNTNLTVLFLTLLSLISFFSVAQVASTPTAAQLKQFQSLPKAQQAALAKQFGIDVDAIQGGFGGTNTQEFETVRPEEQYLPNSNNFNDADNSNTFNEFSGSDYWSDPNVLKPFGYEMFERLQDAFLPEGSIPIPSDYIVGPGDSFTVSFFGKESSEHIVTINNDGEIIIPGLDPLNVGGLQYSELKLFIANTVQTKMIGIKSAVTLANLRGIQVYVVGDVKKPGAYYLSSLSTITNALFISGGPNEVGSLRNIQLRRAGKNIATLDLYKMFSNGDISQDSRLQQGDVVFVNAIDQQVSINGEIRRPAIYEVFPNETLAELVEMAGGLNVNAYPKYAVLARFGENYQRDIQRINLNDKKITNQKLKNGDVLTVLPVSERLGQVVNIAGAVSRPSTYGWSEGITLSDLVVNKNDLMEITDLNYGLILSQAKTGNYKVTQFKPKDVLKGKAQVLNPGDLVVFLSRYDDKTFLNGSTNDDQNQGTENSQRFSSNNDSDLSDKEKKELEELREYKKIKDEDNLKALDELKSLEGLKEFNYIYKIQNGTLFEKQSALLATKLLSRDALIKPIVKLLSNSSNSGQMVPIISLTGQVRFPGIYPISDNTTLVDIVLAGGGLKESANMVKGEISRVIADDRKVLSVRHINFDLMAALSGVEGKDLIVKPKDVINVFRQANWNENRKVKISGEVKYPGEYTVNQGEKLSEVLIRAGGITGLADVKSAFFTRESLRELEKKQARDTARSLSKELALKSISSSSVSSVNIGEVQALVSQLTIIEGVGRLIIDLPKIINDKSFDVVVEDGDELIIPSVRNEVNVMGEVQVATSHLYTEKWDMYDYIKSSGGLGAQSDEDRIYIVRSNGLVDAPDTGWFSSRSELKIGPGDTIVVPLDAGYVDQLTLWEKATSIFYQLTVSLAALNSF</sequence>
<evidence type="ECO:0000256" key="7">
    <source>
        <dbReference type="ARBA" id="ARBA00022729"/>
    </source>
</evidence>
<evidence type="ECO:0000259" key="19">
    <source>
        <dbReference type="Pfam" id="PF22461"/>
    </source>
</evidence>
<dbReference type="GO" id="GO:0006811">
    <property type="term" value="P:monoatomic ion transport"/>
    <property type="evidence" value="ECO:0007669"/>
    <property type="project" value="UniProtKB-KW"/>
</dbReference>
<organism evidence="20 21">
    <name type="scientific">Psychrosphaera saromensis</name>
    <dbReference type="NCBI Taxonomy" id="716813"/>
    <lineage>
        <taxon>Bacteria</taxon>
        <taxon>Pseudomonadati</taxon>
        <taxon>Pseudomonadota</taxon>
        <taxon>Gammaproteobacteria</taxon>
        <taxon>Alteromonadales</taxon>
        <taxon>Pseudoalteromonadaceae</taxon>
        <taxon>Psychrosphaera</taxon>
    </lineage>
</organism>
<dbReference type="EMBL" id="MSCH01000003">
    <property type="protein sequence ID" value="PQJ54761.1"/>
    <property type="molecule type" value="Genomic_DNA"/>
</dbReference>
<feature type="domain" description="Soluble ligand binding" evidence="18">
    <location>
        <begin position="302"/>
        <end position="348"/>
    </location>
</feature>
<dbReference type="InterPro" id="IPR003715">
    <property type="entry name" value="Poly_export_N"/>
</dbReference>
<comment type="similarity">
    <text evidence="2">Belongs to the BexD/CtrA/VexA family.</text>
</comment>
<keyword evidence="6" id="KW-0812">Transmembrane</keyword>
<keyword evidence="13" id="KW-0998">Cell outer membrane</keyword>
<keyword evidence="7 16" id="KW-0732">Signal</keyword>
<evidence type="ECO:0000256" key="8">
    <source>
        <dbReference type="ARBA" id="ARBA00023047"/>
    </source>
</evidence>
<dbReference type="Gene3D" id="3.10.560.10">
    <property type="entry name" value="Outer membrane lipoprotein wza domain like"/>
    <property type="match status" value="5"/>
</dbReference>
<evidence type="ECO:0000256" key="10">
    <source>
        <dbReference type="ARBA" id="ARBA00023114"/>
    </source>
</evidence>
<dbReference type="GO" id="GO:0046930">
    <property type="term" value="C:pore complex"/>
    <property type="evidence" value="ECO:0007669"/>
    <property type="project" value="UniProtKB-KW"/>
</dbReference>
<dbReference type="AlphaFoldDB" id="A0A2S7UZQ6"/>
<evidence type="ECO:0008006" key="22">
    <source>
        <dbReference type="Google" id="ProtNLM"/>
    </source>
</evidence>
<evidence type="ECO:0000256" key="14">
    <source>
        <dbReference type="ARBA" id="ARBA00023288"/>
    </source>
</evidence>
<evidence type="ECO:0000259" key="18">
    <source>
        <dbReference type="Pfam" id="PF10531"/>
    </source>
</evidence>
<reference evidence="20 21" key="1">
    <citation type="submission" date="2016-12" db="EMBL/GenBank/DDBJ databases">
        <title>Diversity of luminous bacteria.</title>
        <authorList>
            <person name="Yoshizawa S."/>
            <person name="Kogure K."/>
        </authorList>
    </citation>
    <scope>NUCLEOTIDE SEQUENCE [LARGE SCALE GENOMIC DNA]</scope>
    <source>
        <strain evidence="20 21">SA4-48</strain>
    </source>
</reference>
<keyword evidence="9" id="KW-0406">Ion transport</keyword>
<dbReference type="Proteomes" id="UP000239007">
    <property type="component" value="Unassembled WGS sequence"/>
</dbReference>
<dbReference type="GO" id="GO:0015288">
    <property type="term" value="F:porin activity"/>
    <property type="evidence" value="ECO:0007669"/>
    <property type="project" value="UniProtKB-KW"/>
</dbReference>
<keyword evidence="3" id="KW-0813">Transport</keyword>
<feature type="compositionally biased region" description="Polar residues" evidence="15">
    <location>
        <begin position="475"/>
        <end position="492"/>
    </location>
</feature>
<evidence type="ECO:0000256" key="13">
    <source>
        <dbReference type="ARBA" id="ARBA00023237"/>
    </source>
</evidence>
<comment type="subcellular location">
    <subcellularLocation>
        <location evidence="1">Cell outer membrane</location>
        <topology evidence="1">Multi-pass membrane protein</topology>
    </subcellularLocation>
</comment>
<dbReference type="GO" id="GO:0009279">
    <property type="term" value="C:cell outer membrane"/>
    <property type="evidence" value="ECO:0007669"/>
    <property type="project" value="UniProtKB-SubCell"/>
</dbReference>
<dbReference type="PANTHER" id="PTHR33619:SF3">
    <property type="entry name" value="POLYSACCHARIDE EXPORT PROTEIN GFCE-RELATED"/>
    <property type="match status" value="1"/>
</dbReference>
<dbReference type="InterPro" id="IPR019554">
    <property type="entry name" value="Soluble_ligand-bd"/>
</dbReference>
<evidence type="ECO:0000256" key="11">
    <source>
        <dbReference type="ARBA" id="ARBA00023136"/>
    </source>
</evidence>
<dbReference type="InterPro" id="IPR049712">
    <property type="entry name" value="Poly_export"/>
</dbReference>
<keyword evidence="5" id="KW-0762">Sugar transport</keyword>
<keyword evidence="12" id="KW-0564">Palmitate</keyword>
<evidence type="ECO:0000256" key="16">
    <source>
        <dbReference type="SAM" id="SignalP"/>
    </source>
</evidence>
<evidence type="ECO:0000256" key="12">
    <source>
        <dbReference type="ARBA" id="ARBA00023139"/>
    </source>
</evidence>
<evidence type="ECO:0000313" key="21">
    <source>
        <dbReference type="Proteomes" id="UP000239007"/>
    </source>
</evidence>
<evidence type="ECO:0000256" key="9">
    <source>
        <dbReference type="ARBA" id="ARBA00023065"/>
    </source>
</evidence>